<evidence type="ECO:0000313" key="3">
    <source>
        <dbReference type="Proteomes" id="UP001521116"/>
    </source>
</evidence>
<protein>
    <submittedName>
        <fullName evidence="2">Uncharacterized protein</fullName>
    </submittedName>
</protein>
<keyword evidence="3" id="KW-1185">Reference proteome</keyword>
<gene>
    <name evidence="2" type="ORF">SLS56_008210</name>
</gene>
<name>A0ABR3SKV0_9PEZI</name>
<dbReference type="Gene3D" id="1.10.10.2360">
    <property type="match status" value="1"/>
</dbReference>
<accession>A0ABR3SKV0</accession>
<dbReference type="EMBL" id="JAJVDC020000117">
    <property type="protein sequence ID" value="KAL1623627.1"/>
    <property type="molecule type" value="Genomic_DNA"/>
</dbReference>
<organism evidence="2 3">
    <name type="scientific">Neofusicoccum ribis</name>
    <dbReference type="NCBI Taxonomy" id="45134"/>
    <lineage>
        <taxon>Eukaryota</taxon>
        <taxon>Fungi</taxon>
        <taxon>Dikarya</taxon>
        <taxon>Ascomycota</taxon>
        <taxon>Pezizomycotina</taxon>
        <taxon>Dothideomycetes</taxon>
        <taxon>Dothideomycetes incertae sedis</taxon>
        <taxon>Botryosphaeriales</taxon>
        <taxon>Botryosphaeriaceae</taxon>
        <taxon>Neofusicoccum</taxon>
    </lineage>
</organism>
<reference evidence="2 3" key="1">
    <citation type="submission" date="2024-02" db="EMBL/GenBank/DDBJ databases">
        <title>De novo assembly and annotation of 12 fungi associated with fruit tree decline syndrome in Ontario, Canada.</title>
        <authorList>
            <person name="Sulman M."/>
            <person name="Ellouze W."/>
            <person name="Ilyukhin E."/>
        </authorList>
    </citation>
    <scope>NUCLEOTIDE SEQUENCE [LARGE SCALE GENOMIC DNA]</scope>
    <source>
        <strain evidence="2 3">M1-105</strain>
    </source>
</reference>
<dbReference type="Proteomes" id="UP001521116">
    <property type="component" value="Unassembled WGS sequence"/>
</dbReference>
<evidence type="ECO:0000256" key="1">
    <source>
        <dbReference type="SAM" id="MobiDB-lite"/>
    </source>
</evidence>
<feature type="compositionally biased region" description="Polar residues" evidence="1">
    <location>
        <begin position="158"/>
        <end position="170"/>
    </location>
</feature>
<proteinExistence type="predicted"/>
<comment type="caution">
    <text evidence="2">The sequence shown here is derived from an EMBL/GenBank/DDBJ whole genome shotgun (WGS) entry which is preliminary data.</text>
</comment>
<sequence>MNAEQLEILSDQVALLKRDQQTSAALLNELDNLLHKIHDEVPGCYERAVQLVFDWHPNMKAFNTEGPSTGVNSVSFNGKPIAAPGSPFGNPATGLFGEGAKLPTNYGTTNHPFQPRVERDLVADESQYYQTISSQKCYRRFSLDELRLQDYANRIPQNLFSSTAPKQNNTPDREIAP</sequence>
<feature type="region of interest" description="Disordered" evidence="1">
    <location>
        <begin position="158"/>
        <end position="177"/>
    </location>
</feature>
<evidence type="ECO:0000313" key="2">
    <source>
        <dbReference type="EMBL" id="KAL1623627.1"/>
    </source>
</evidence>